<evidence type="ECO:0000313" key="3">
    <source>
        <dbReference type="Proteomes" id="UP001597296"/>
    </source>
</evidence>
<dbReference type="RefSeq" id="WP_377315829.1">
    <property type="nucleotide sequence ID" value="NZ_JBHUIY010000014.1"/>
</dbReference>
<reference evidence="3" key="1">
    <citation type="journal article" date="2019" name="Int. J. Syst. Evol. Microbiol.">
        <title>The Global Catalogue of Microorganisms (GCM) 10K type strain sequencing project: providing services to taxonomists for standard genome sequencing and annotation.</title>
        <authorList>
            <consortium name="The Broad Institute Genomics Platform"/>
            <consortium name="The Broad Institute Genome Sequencing Center for Infectious Disease"/>
            <person name="Wu L."/>
            <person name="Ma J."/>
        </authorList>
    </citation>
    <scope>NUCLEOTIDE SEQUENCE [LARGE SCALE GENOMIC DNA]</scope>
    <source>
        <strain evidence="3">KCTC 15012</strain>
    </source>
</reference>
<dbReference type="EMBL" id="JBHUIY010000014">
    <property type="protein sequence ID" value="MFD2233931.1"/>
    <property type="molecule type" value="Genomic_DNA"/>
</dbReference>
<sequence length="130" mass="14205">MAKPEWGHKRTCQSCGCRFYDMKRTPIVCPKCGANVEPDVPFKVRRAGGGVTEAKAPIPAVVDPEEIDVETDDVADAGTEDEEGTEAEEHEDAAEEDEHGLIEDASDLGEDDDDMAEVMDHLDDELEDEA</sequence>
<feature type="compositionally biased region" description="Acidic residues" evidence="1">
    <location>
        <begin position="63"/>
        <end position="130"/>
    </location>
</feature>
<protein>
    <submittedName>
        <fullName evidence="2">TIGR02300 family protein</fullName>
    </submittedName>
</protein>
<dbReference type="Proteomes" id="UP001597296">
    <property type="component" value="Unassembled WGS sequence"/>
</dbReference>
<feature type="region of interest" description="Disordered" evidence="1">
    <location>
        <begin position="55"/>
        <end position="130"/>
    </location>
</feature>
<proteinExistence type="predicted"/>
<keyword evidence="3" id="KW-1185">Reference proteome</keyword>
<evidence type="ECO:0000313" key="2">
    <source>
        <dbReference type="EMBL" id="MFD2233931.1"/>
    </source>
</evidence>
<comment type="caution">
    <text evidence="2">The sequence shown here is derived from an EMBL/GenBank/DDBJ whole genome shotgun (WGS) entry which is preliminary data.</text>
</comment>
<dbReference type="Pfam" id="PF09538">
    <property type="entry name" value="FYDLN_acid"/>
    <property type="match status" value="1"/>
</dbReference>
<dbReference type="InterPro" id="IPR012644">
    <property type="entry name" value="CHP02300_FYDLN_acid"/>
</dbReference>
<organism evidence="2 3">
    <name type="scientific">Phaeospirillum tilakii</name>
    <dbReference type="NCBI Taxonomy" id="741673"/>
    <lineage>
        <taxon>Bacteria</taxon>
        <taxon>Pseudomonadati</taxon>
        <taxon>Pseudomonadota</taxon>
        <taxon>Alphaproteobacteria</taxon>
        <taxon>Rhodospirillales</taxon>
        <taxon>Rhodospirillaceae</taxon>
        <taxon>Phaeospirillum</taxon>
    </lineage>
</organism>
<name>A0ABW5CCF8_9PROT</name>
<accession>A0ABW5CCF8</accession>
<dbReference type="NCBIfam" id="TIGR02300">
    <property type="entry name" value="FYDLN_acid"/>
    <property type="match status" value="1"/>
</dbReference>
<evidence type="ECO:0000256" key="1">
    <source>
        <dbReference type="SAM" id="MobiDB-lite"/>
    </source>
</evidence>
<gene>
    <name evidence="2" type="ORF">ACFSNB_08945</name>
</gene>